<protein>
    <submittedName>
        <fullName evidence="1">Uncharacterized protein</fullName>
    </submittedName>
</protein>
<accession>A0ACB6ZNB8</accession>
<reference evidence="1" key="2">
    <citation type="journal article" date="2020" name="Nat. Commun.">
        <title>Large-scale genome sequencing of mycorrhizal fungi provides insights into the early evolution of symbiotic traits.</title>
        <authorList>
            <person name="Miyauchi S."/>
            <person name="Kiss E."/>
            <person name="Kuo A."/>
            <person name="Drula E."/>
            <person name="Kohler A."/>
            <person name="Sanchez-Garcia M."/>
            <person name="Morin E."/>
            <person name="Andreopoulos B."/>
            <person name="Barry K.W."/>
            <person name="Bonito G."/>
            <person name="Buee M."/>
            <person name="Carver A."/>
            <person name="Chen C."/>
            <person name="Cichocki N."/>
            <person name="Clum A."/>
            <person name="Culley D."/>
            <person name="Crous P.W."/>
            <person name="Fauchery L."/>
            <person name="Girlanda M."/>
            <person name="Hayes R.D."/>
            <person name="Keri Z."/>
            <person name="LaButti K."/>
            <person name="Lipzen A."/>
            <person name="Lombard V."/>
            <person name="Magnuson J."/>
            <person name="Maillard F."/>
            <person name="Murat C."/>
            <person name="Nolan M."/>
            <person name="Ohm R.A."/>
            <person name="Pangilinan J."/>
            <person name="Pereira M.F."/>
            <person name="Perotto S."/>
            <person name="Peter M."/>
            <person name="Pfister S."/>
            <person name="Riley R."/>
            <person name="Sitrit Y."/>
            <person name="Stielow J.B."/>
            <person name="Szollosi G."/>
            <person name="Zifcakova L."/>
            <person name="Stursova M."/>
            <person name="Spatafora J.W."/>
            <person name="Tedersoo L."/>
            <person name="Vaario L.M."/>
            <person name="Yamada A."/>
            <person name="Yan M."/>
            <person name="Wang P."/>
            <person name="Xu J."/>
            <person name="Bruns T."/>
            <person name="Baldrian P."/>
            <person name="Vilgalys R."/>
            <person name="Dunand C."/>
            <person name="Henrissat B."/>
            <person name="Grigoriev I.V."/>
            <person name="Hibbett D."/>
            <person name="Nagy L.G."/>
            <person name="Martin F.M."/>
        </authorList>
    </citation>
    <scope>NUCLEOTIDE SEQUENCE</scope>
    <source>
        <strain evidence="1">P2</strain>
    </source>
</reference>
<gene>
    <name evidence="1" type="ORF">BDM02DRAFT_3127246</name>
</gene>
<comment type="caution">
    <text evidence="1">The sequence shown here is derived from an EMBL/GenBank/DDBJ whole genome shotgun (WGS) entry which is preliminary data.</text>
</comment>
<evidence type="ECO:0000313" key="1">
    <source>
        <dbReference type="EMBL" id="KAF9651122.1"/>
    </source>
</evidence>
<organism evidence="1 2">
    <name type="scientific">Thelephora ganbajun</name>
    <name type="common">Ganba fungus</name>
    <dbReference type="NCBI Taxonomy" id="370292"/>
    <lineage>
        <taxon>Eukaryota</taxon>
        <taxon>Fungi</taxon>
        <taxon>Dikarya</taxon>
        <taxon>Basidiomycota</taxon>
        <taxon>Agaricomycotina</taxon>
        <taxon>Agaricomycetes</taxon>
        <taxon>Thelephorales</taxon>
        <taxon>Thelephoraceae</taxon>
        <taxon>Thelephora</taxon>
    </lineage>
</organism>
<reference evidence="1" key="1">
    <citation type="submission" date="2019-10" db="EMBL/GenBank/DDBJ databases">
        <authorList>
            <consortium name="DOE Joint Genome Institute"/>
            <person name="Kuo A."/>
            <person name="Miyauchi S."/>
            <person name="Kiss E."/>
            <person name="Drula E."/>
            <person name="Kohler A."/>
            <person name="Sanchez-Garcia M."/>
            <person name="Andreopoulos B."/>
            <person name="Barry K.W."/>
            <person name="Bonito G."/>
            <person name="Buee M."/>
            <person name="Carver A."/>
            <person name="Chen C."/>
            <person name="Cichocki N."/>
            <person name="Clum A."/>
            <person name="Culley D."/>
            <person name="Crous P.W."/>
            <person name="Fauchery L."/>
            <person name="Girlanda M."/>
            <person name="Hayes R."/>
            <person name="Keri Z."/>
            <person name="Labutti K."/>
            <person name="Lipzen A."/>
            <person name="Lombard V."/>
            <person name="Magnuson J."/>
            <person name="Maillard F."/>
            <person name="Morin E."/>
            <person name="Murat C."/>
            <person name="Nolan M."/>
            <person name="Ohm R."/>
            <person name="Pangilinan J."/>
            <person name="Pereira M."/>
            <person name="Perotto S."/>
            <person name="Peter M."/>
            <person name="Riley R."/>
            <person name="Sitrit Y."/>
            <person name="Stielow B."/>
            <person name="Szollosi G."/>
            <person name="Zifcakova L."/>
            <person name="Stursova M."/>
            <person name="Spatafora J.W."/>
            <person name="Tedersoo L."/>
            <person name="Vaario L.-M."/>
            <person name="Yamada A."/>
            <person name="Yan M."/>
            <person name="Wang P."/>
            <person name="Xu J."/>
            <person name="Bruns T."/>
            <person name="Baldrian P."/>
            <person name="Vilgalys R."/>
            <person name="Henrissat B."/>
            <person name="Grigoriev I.V."/>
            <person name="Hibbett D."/>
            <person name="Nagy L.G."/>
            <person name="Martin F.M."/>
        </authorList>
    </citation>
    <scope>NUCLEOTIDE SEQUENCE</scope>
    <source>
        <strain evidence="1">P2</strain>
    </source>
</reference>
<keyword evidence="2" id="KW-1185">Reference proteome</keyword>
<name>A0ACB6ZNB8_THEGA</name>
<dbReference type="EMBL" id="MU117978">
    <property type="protein sequence ID" value="KAF9651122.1"/>
    <property type="molecule type" value="Genomic_DNA"/>
</dbReference>
<sequence>MRTPQIVWESYHSDGRPRNTPLPSTVHGWLTKMRGTLFDNETIRYRGIKEMKQAAAVRILRQKEEAEHKLRNLARAEAGRSPLQPVGKQPWLRLSFLRNRPKPVVDFFCPHAEKETSLVLLEIPP</sequence>
<dbReference type="Proteomes" id="UP000886501">
    <property type="component" value="Unassembled WGS sequence"/>
</dbReference>
<evidence type="ECO:0000313" key="2">
    <source>
        <dbReference type="Proteomes" id="UP000886501"/>
    </source>
</evidence>
<proteinExistence type="predicted"/>